<evidence type="ECO:0000256" key="5">
    <source>
        <dbReference type="SAM" id="MobiDB-lite"/>
    </source>
</evidence>
<evidence type="ECO:0000313" key="8">
    <source>
        <dbReference type="Proteomes" id="UP001303473"/>
    </source>
</evidence>
<evidence type="ECO:0000256" key="3">
    <source>
        <dbReference type="ARBA" id="ARBA00022989"/>
    </source>
</evidence>
<feature type="region of interest" description="Disordered" evidence="5">
    <location>
        <begin position="1"/>
        <end position="31"/>
    </location>
</feature>
<feature type="compositionally biased region" description="Basic and acidic residues" evidence="5">
    <location>
        <begin position="1"/>
        <end position="12"/>
    </location>
</feature>
<keyword evidence="8" id="KW-1185">Reference proteome</keyword>
<feature type="region of interest" description="Disordered" evidence="5">
    <location>
        <begin position="500"/>
        <end position="519"/>
    </location>
</feature>
<dbReference type="PANTHER" id="PTHR23507">
    <property type="entry name" value="ZGC:174356"/>
    <property type="match status" value="1"/>
</dbReference>
<evidence type="ECO:0000256" key="1">
    <source>
        <dbReference type="ARBA" id="ARBA00004141"/>
    </source>
</evidence>
<keyword evidence="4 6" id="KW-0472">Membrane</keyword>
<dbReference type="GO" id="GO:0022857">
    <property type="term" value="F:transmembrane transporter activity"/>
    <property type="evidence" value="ECO:0007669"/>
    <property type="project" value="InterPro"/>
</dbReference>
<dbReference type="PANTHER" id="PTHR23507:SF1">
    <property type="entry name" value="FI18259P1-RELATED"/>
    <property type="match status" value="1"/>
</dbReference>
<evidence type="ECO:0000256" key="6">
    <source>
        <dbReference type="SAM" id="Phobius"/>
    </source>
</evidence>
<dbReference type="EMBL" id="MU853966">
    <property type="protein sequence ID" value="KAK3934710.1"/>
    <property type="molecule type" value="Genomic_DNA"/>
</dbReference>
<feature type="transmembrane region" description="Helical" evidence="6">
    <location>
        <begin position="216"/>
        <end position="238"/>
    </location>
</feature>
<feature type="transmembrane region" description="Helical" evidence="6">
    <location>
        <begin position="60"/>
        <end position="80"/>
    </location>
</feature>
<sequence length="519" mass="56129">MTADSEPWHPERAPLLGDSFQDDDPRDFPAADGAELEDIDVKQPRHTSAVRFQARSPGTIITLLSVLLFLIATSGMMIMLPVFRLLEDALCHQFYQLPPDTSIPEKECKVEEVQTQLAYLGGWAAVMNSLVGLVAALPYGVLADRIGRKPAFILSYVGIILGFAWGPLNLYFMQTPNLYLVIVSCLWFLIGGGVPVAMNTLHAMASDLAMNKSTGFLYLSFGAVCGGLTGPVLSGLLMEVYGPWVPILLVFALTPFILGLLCFVPETLQRTRLAPAKTHPQGSSWMHTVWDGLREVMVSVGLVKDGSLVLALVPFVIEPALFAAYSTTLSQHVSTYFGWSLAQTSYRLSPPLSILHLIVILLLPKMSNLLNSLTTFQRDLTLAKMSLSLLIAGALLEGFSRKNLVVFLVGLSVGTLGSGRNPLSRAIATAFVRPEQTSRLYALISMLETGGAVIGGPVLAWCFSTGLAKAGGWVGLPWFYIALLVSLALGALMFVRRPEERPEGRGDGDGDVGCRSEGD</sequence>
<dbReference type="GO" id="GO:0016020">
    <property type="term" value="C:membrane"/>
    <property type="evidence" value="ECO:0007669"/>
    <property type="project" value="UniProtKB-SubCell"/>
</dbReference>
<feature type="transmembrane region" description="Helical" evidence="6">
    <location>
        <begin position="473"/>
        <end position="495"/>
    </location>
</feature>
<dbReference type="Gene3D" id="1.20.1250.20">
    <property type="entry name" value="MFS general substrate transporter like domains"/>
    <property type="match status" value="1"/>
</dbReference>
<dbReference type="CDD" id="cd06174">
    <property type="entry name" value="MFS"/>
    <property type="match status" value="1"/>
</dbReference>
<accession>A0AAN6MX66</accession>
<dbReference type="SUPFAM" id="SSF103473">
    <property type="entry name" value="MFS general substrate transporter"/>
    <property type="match status" value="1"/>
</dbReference>
<dbReference type="InterPro" id="IPR036259">
    <property type="entry name" value="MFS_trans_sf"/>
</dbReference>
<dbReference type="AlphaFoldDB" id="A0AAN6MX66"/>
<keyword evidence="2 6" id="KW-0812">Transmembrane</keyword>
<feature type="transmembrane region" description="Helical" evidence="6">
    <location>
        <begin position="117"/>
        <end position="139"/>
    </location>
</feature>
<feature type="transmembrane region" description="Helical" evidence="6">
    <location>
        <begin position="440"/>
        <end position="461"/>
    </location>
</feature>
<organism evidence="7 8">
    <name type="scientific">Diplogelasinospora grovesii</name>
    <dbReference type="NCBI Taxonomy" id="303347"/>
    <lineage>
        <taxon>Eukaryota</taxon>
        <taxon>Fungi</taxon>
        <taxon>Dikarya</taxon>
        <taxon>Ascomycota</taxon>
        <taxon>Pezizomycotina</taxon>
        <taxon>Sordariomycetes</taxon>
        <taxon>Sordariomycetidae</taxon>
        <taxon>Sordariales</taxon>
        <taxon>Diplogelasinosporaceae</taxon>
        <taxon>Diplogelasinospora</taxon>
    </lineage>
</organism>
<proteinExistence type="predicted"/>
<evidence type="ECO:0000313" key="7">
    <source>
        <dbReference type="EMBL" id="KAK3934710.1"/>
    </source>
</evidence>
<dbReference type="InterPro" id="IPR011701">
    <property type="entry name" value="MFS"/>
</dbReference>
<gene>
    <name evidence="7" type="ORF">QBC46DRAFT_462480</name>
</gene>
<dbReference type="Pfam" id="PF07690">
    <property type="entry name" value="MFS_1"/>
    <property type="match status" value="1"/>
</dbReference>
<reference evidence="8" key="1">
    <citation type="journal article" date="2023" name="Mol. Phylogenet. Evol.">
        <title>Genome-scale phylogeny and comparative genomics of the fungal order Sordariales.</title>
        <authorList>
            <person name="Hensen N."/>
            <person name="Bonometti L."/>
            <person name="Westerberg I."/>
            <person name="Brannstrom I.O."/>
            <person name="Guillou S."/>
            <person name="Cros-Aarteil S."/>
            <person name="Calhoun S."/>
            <person name="Haridas S."/>
            <person name="Kuo A."/>
            <person name="Mondo S."/>
            <person name="Pangilinan J."/>
            <person name="Riley R."/>
            <person name="LaButti K."/>
            <person name="Andreopoulos B."/>
            <person name="Lipzen A."/>
            <person name="Chen C."/>
            <person name="Yan M."/>
            <person name="Daum C."/>
            <person name="Ng V."/>
            <person name="Clum A."/>
            <person name="Steindorff A."/>
            <person name="Ohm R.A."/>
            <person name="Martin F."/>
            <person name="Silar P."/>
            <person name="Natvig D.O."/>
            <person name="Lalanne C."/>
            <person name="Gautier V."/>
            <person name="Ament-Velasquez S.L."/>
            <person name="Kruys A."/>
            <person name="Hutchinson M.I."/>
            <person name="Powell A.J."/>
            <person name="Barry K."/>
            <person name="Miller A.N."/>
            <person name="Grigoriev I.V."/>
            <person name="Debuchy R."/>
            <person name="Gladieux P."/>
            <person name="Hiltunen Thoren M."/>
            <person name="Johannesson H."/>
        </authorList>
    </citation>
    <scope>NUCLEOTIDE SEQUENCE [LARGE SCALE GENOMIC DNA]</scope>
    <source>
        <strain evidence="8">CBS 340.73</strain>
    </source>
</reference>
<protein>
    <submittedName>
        <fullName evidence="7">Major facilitator superfamily domain-containing protein</fullName>
    </submittedName>
</protein>
<name>A0AAN6MX66_9PEZI</name>
<evidence type="ECO:0000256" key="2">
    <source>
        <dbReference type="ARBA" id="ARBA00022692"/>
    </source>
</evidence>
<dbReference type="Proteomes" id="UP001303473">
    <property type="component" value="Unassembled WGS sequence"/>
</dbReference>
<comment type="caution">
    <text evidence="7">The sequence shown here is derived from an EMBL/GenBank/DDBJ whole genome shotgun (WGS) entry which is preliminary data.</text>
</comment>
<feature type="transmembrane region" description="Helical" evidence="6">
    <location>
        <begin position="178"/>
        <end position="204"/>
    </location>
</feature>
<evidence type="ECO:0000256" key="4">
    <source>
        <dbReference type="ARBA" id="ARBA00023136"/>
    </source>
</evidence>
<feature type="transmembrane region" description="Helical" evidence="6">
    <location>
        <begin position="244"/>
        <end position="264"/>
    </location>
</feature>
<feature type="transmembrane region" description="Helical" evidence="6">
    <location>
        <begin position="307"/>
        <end position="325"/>
    </location>
</feature>
<feature type="transmembrane region" description="Helical" evidence="6">
    <location>
        <begin position="151"/>
        <end position="172"/>
    </location>
</feature>
<comment type="subcellular location">
    <subcellularLocation>
        <location evidence="1">Membrane</location>
        <topology evidence="1">Multi-pass membrane protein</topology>
    </subcellularLocation>
</comment>
<keyword evidence="3 6" id="KW-1133">Transmembrane helix</keyword>